<dbReference type="PRINTS" id="PR00455">
    <property type="entry name" value="HTHTETR"/>
</dbReference>
<dbReference type="InterPro" id="IPR036271">
    <property type="entry name" value="Tet_transcr_reg_TetR-rel_C_sf"/>
</dbReference>
<evidence type="ECO:0000313" key="7">
    <source>
        <dbReference type="Proteomes" id="UP000598467"/>
    </source>
</evidence>
<dbReference type="Gene3D" id="1.10.357.10">
    <property type="entry name" value="Tetracycline Repressor, domain 2"/>
    <property type="match status" value="1"/>
</dbReference>
<keyword evidence="3" id="KW-0804">Transcription</keyword>
<gene>
    <name evidence="6" type="ORF">HK439_24660</name>
</gene>
<dbReference type="PROSITE" id="PS50977">
    <property type="entry name" value="HTH_TETR_2"/>
    <property type="match status" value="1"/>
</dbReference>
<dbReference type="PANTHER" id="PTHR47506:SF7">
    <property type="entry name" value="TRANSCRIPTIONAL REGULATORY PROTEIN"/>
    <property type="match status" value="1"/>
</dbReference>
<proteinExistence type="predicted"/>
<evidence type="ECO:0000256" key="3">
    <source>
        <dbReference type="ARBA" id="ARBA00023163"/>
    </source>
</evidence>
<reference evidence="6" key="1">
    <citation type="submission" date="2020-05" db="EMBL/GenBank/DDBJ databases">
        <title>Identification of trans-AT polyketide cluster in two marine bacteria, producers of a novel glutaramide-containing polyketide sesbanimide D and analogs.</title>
        <authorList>
            <person name="Kacar D."/>
            <person name="Rodriguez P."/>
            <person name="Canedo L."/>
            <person name="Gonzalez E."/>
            <person name="Galan B."/>
            <person name="De La Calle F."/>
            <person name="Garcia J.L."/>
        </authorList>
    </citation>
    <scope>NUCLEOTIDE SEQUENCE</scope>
    <source>
        <strain evidence="6">PHM038</strain>
    </source>
</reference>
<dbReference type="AlphaFoldDB" id="A0A926P4P9"/>
<dbReference type="Gene3D" id="1.10.10.60">
    <property type="entry name" value="Homeodomain-like"/>
    <property type="match status" value="1"/>
</dbReference>
<evidence type="ECO:0000256" key="1">
    <source>
        <dbReference type="ARBA" id="ARBA00023015"/>
    </source>
</evidence>
<organism evidence="6 7">
    <name type="scientific">Roseibium aggregatum</name>
    <dbReference type="NCBI Taxonomy" id="187304"/>
    <lineage>
        <taxon>Bacteria</taxon>
        <taxon>Pseudomonadati</taxon>
        <taxon>Pseudomonadota</taxon>
        <taxon>Alphaproteobacteria</taxon>
        <taxon>Hyphomicrobiales</taxon>
        <taxon>Stappiaceae</taxon>
        <taxon>Roseibium</taxon>
    </lineage>
</organism>
<dbReference type="Proteomes" id="UP000598467">
    <property type="component" value="Unassembled WGS sequence"/>
</dbReference>
<evidence type="ECO:0000313" key="6">
    <source>
        <dbReference type="EMBL" id="MBD1549463.1"/>
    </source>
</evidence>
<evidence type="ECO:0000256" key="2">
    <source>
        <dbReference type="ARBA" id="ARBA00023125"/>
    </source>
</evidence>
<feature type="DNA-binding region" description="H-T-H motif" evidence="4">
    <location>
        <begin position="29"/>
        <end position="48"/>
    </location>
</feature>
<dbReference type="InterPro" id="IPR001647">
    <property type="entry name" value="HTH_TetR"/>
</dbReference>
<keyword evidence="1" id="KW-0805">Transcription regulation</keyword>
<accession>A0A926P4P9</accession>
<evidence type="ECO:0000256" key="4">
    <source>
        <dbReference type="PROSITE-ProRule" id="PRU00335"/>
    </source>
</evidence>
<name>A0A926P4P9_9HYPH</name>
<dbReference type="InterPro" id="IPR009057">
    <property type="entry name" value="Homeodomain-like_sf"/>
</dbReference>
<feature type="domain" description="HTH tetR-type" evidence="5">
    <location>
        <begin position="6"/>
        <end position="66"/>
    </location>
</feature>
<dbReference type="GO" id="GO:0003677">
    <property type="term" value="F:DNA binding"/>
    <property type="evidence" value="ECO:0007669"/>
    <property type="project" value="UniProtKB-UniRule"/>
</dbReference>
<sequence>MTSKREETRKRMVDAAGRGFRAHGYAGVGVDSLAKGAGVTSGAFYAHFGSKDAAFEAALAKGLDEVLEGVTRFQSENGADWLKAFADYYLSPEHRSDLACGCAMATLTPDVVRAGAPLNGLFEDRMKRIVSLIANGLRDGEAEGRTRRAWAVITGLVGGLTFARAVADRETSDLIAESARAAALAIAGATKDPSA</sequence>
<dbReference type="RefSeq" id="WP_190294153.1">
    <property type="nucleotide sequence ID" value="NZ_JABFCZ010000039.1"/>
</dbReference>
<dbReference type="SUPFAM" id="SSF48498">
    <property type="entry name" value="Tetracyclin repressor-like, C-terminal domain"/>
    <property type="match status" value="1"/>
</dbReference>
<dbReference type="SUPFAM" id="SSF46689">
    <property type="entry name" value="Homeodomain-like"/>
    <property type="match status" value="1"/>
</dbReference>
<dbReference type="PANTHER" id="PTHR47506">
    <property type="entry name" value="TRANSCRIPTIONAL REGULATORY PROTEIN"/>
    <property type="match status" value="1"/>
</dbReference>
<dbReference type="EMBL" id="JABFCZ010000039">
    <property type="protein sequence ID" value="MBD1549463.1"/>
    <property type="molecule type" value="Genomic_DNA"/>
</dbReference>
<comment type="caution">
    <text evidence="6">The sequence shown here is derived from an EMBL/GenBank/DDBJ whole genome shotgun (WGS) entry which is preliminary data.</text>
</comment>
<dbReference type="Pfam" id="PF00440">
    <property type="entry name" value="TetR_N"/>
    <property type="match status" value="1"/>
</dbReference>
<protein>
    <submittedName>
        <fullName evidence="6">TetR/AcrR family transcriptional regulator</fullName>
    </submittedName>
</protein>
<evidence type="ECO:0000259" key="5">
    <source>
        <dbReference type="PROSITE" id="PS50977"/>
    </source>
</evidence>
<keyword evidence="2 4" id="KW-0238">DNA-binding</keyword>